<accession>A0ABU7CI55</accession>
<protein>
    <submittedName>
        <fullName evidence="1">Uncharacterized protein</fullName>
    </submittedName>
</protein>
<evidence type="ECO:0000313" key="1">
    <source>
        <dbReference type="EMBL" id="MED6262342.1"/>
    </source>
</evidence>
<evidence type="ECO:0000313" key="2">
    <source>
        <dbReference type="Proteomes" id="UP001345963"/>
    </source>
</evidence>
<dbReference type="EMBL" id="JAHUTI010092237">
    <property type="protein sequence ID" value="MED6262342.1"/>
    <property type="molecule type" value="Genomic_DNA"/>
</dbReference>
<sequence length="69" mass="7706">MPLVMRLTDKSVCVCLNPTHHPPPSIGFPGDQGSREERSSYMLPHHGRIKLSKILSTAFHHLESNCLIS</sequence>
<organism evidence="1 2">
    <name type="scientific">Ataeniobius toweri</name>
    <dbReference type="NCBI Taxonomy" id="208326"/>
    <lineage>
        <taxon>Eukaryota</taxon>
        <taxon>Metazoa</taxon>
        <taxon>Chordata</taxon>
        <taxon>Craniata</taxon>
        <taxon>Vertebrata</taxon>
        <taxon>Euteleostomi</taxon>
        <taxon>Actinopterygii</taxon>
        <taxon>Neopterygii</taxon>
        <taxon>Teleostei</taxon>
        <taxon>Neoteleostei</taxon>
        <taxon>Acanthomorphata</taxon>
        <taxon>Ovalentaria</taxon>
        <taxon>Atherinomorphae</taxon>
        <taxon>Cyprinodontiformes</taxon>
        <taxon>Goodeidae</taxon>
        <taxon>Ataeniobius</taxon>
    </lineage>
</organism>
<keyword evidence="2" id="KW-1185">Reference proteome</keyword>
<name>A0ABU7CI55_9TELE</name>
<comment type="caution">
    <text evidence="1">The sequence shown here is derived from an EMBL/GenBank/DDBJ whole genome shotgun (WGS) entry which is preliminary data.</text>
</comment>
<proteinExistence type="predicted"/>
<gene>
    <name evidence="1" type="ORF">ATANTOWER_018039</name>
</gene>
<reference evidence="1 2" key="1">
    <citation type="submission" date="2021-07" db="EMBL/GenBank/DDBJ databases">
        <authorList>
            <person name="Palmer J.M."/>
        </authorList>
    </citation>
    <scope>NUCLEOTIDE SEQUENCE [LARGE SCALE GENOMIC DNA]</scope>
    <source>
        <strain evidence="1 2">AT_MEX2019</strain>
        <tissue evidence="1">Muscle</tissue>
    </source>
</reference>
<dbReference type="Proteomes" id="UP001345963">
    <property type="component" value="Unassembled WGS sequence"/>
</dbReference>